<dbReference type="PANTHER" id="PTHR46268:SF6">
    <property type="entry name" value="UNIVERSAL STRESS PROTEIN UP12"/>
    <property type="match status" value="1"/>
</dbReference>
<dbReference type="PRINTS" id="PR01438">
    <property type="entry name" value="UNVRSLSTRESS"/>
</dbReference>
<dbReference type="PANTHER" id="PTHR46268">
    <property type="entry name" value="STRESS RESPONSE PROTEIN NHAX"/>
    <property type="match status" value="1"/>
</dbReference>
<dbReference type="Gene3D" id="3.40.50.620">
    <property type="entry name" value="HUPs"/>
    <property type="match status" value="2"/>
</dbReference>
<accession>A0ABR7QEQ2</accession>
<feature type="domain" description="UspA" evidence="2">
    <location>
        <begin position="1"/>
        <end position="146"/>
    </location>
</feature>
<evidence type="ECO:0000259" key="2">
    <source>
        <dbReference type="Pfam" id="PF00582"/>
    </source>
</evidence>
<evidence type="ECO:0000256" key="1">
    <source>
        <dbReference type="ARBA" id="ARBA00008791"/>
    </source>
</evidence>
<dbReference type="Proteomes" id="UP000619238">
    <property type="component" value="Unassembled WGS sequence"/>
</dbReference>
<keyword evidence="4" id="KW-1185">Reference proteome</keyword>
<organism evidence="3 4">
    <name type="scientific">Kordia aestuariivivens</name>
    <dbReference type="NCBI Taxonomy" id="2759037"/>
    <lineage>
        <taxon>Bacteria</taxon>
        <taxon>Pseudomonadati</taxon>
        <taxon>Bacteroidota</taxon>
        <taxon>Flavobacteriia</taxon>
        <taxon>Flavobacteriales</taxon>
        <taxon>Flavobacteriaceae</taxon>
        <taxon>Kordia</taxon>
    </lineage>
</organism>
<protein>
    <submittedName>
        <fullName evidence="3">Universal stress protein</fullName>
    </submittedName>
</protein>
<dbReference type="InterPro" id="IPR014729">
    <property type="entry name" value="Rossmann-like_a/b/a_fold"/>
</dbReference>
<dbReference type="SUPFAM" id="SSF52402">
    <property type="entry name" value="Adenine nucleotide alpha hydrolases-like"/>
    <property type="match status" value="2"/>
</dbReference>
<comment type="caution">
    <text evidence="3">The sequence shown here is derived from an EMBL/GenBank/DDBJ whole genome shotgun (WGS) entry which is preliminary data.</text>
</comment>
<name>A0ABR7QEQ2_9FLAO</name>
<proteinExistence type="inferred from homology"/>
<dbReference type="InterPro" id="IPR006015">
    <property type="entry name" value="Universal_stress_UspA"/>
</dbReference>
<comment type="similarity">
    <text evidence="1">Belongs to the universal stress protein A family.</text>
</comment>
<dbReference type="InterPro" id="IPR006016">
    <property type="entry name" value="UspA"/>
</dbReference>
<evidence type="ECO:0000313" key="3">
    <source>
        <dbReference type="EMBL" id="MBC8757051.1"/>
    </source>
</evidence>
<dbReference type="RefSeq" id="WP_187564096.1">
    <property type="nucleotide sequence ID" value="NZ_JACGWS010000016.1"/>
</dbReference>
<reference evidence="3 4" key="1">
    <citation type="submission" date="2020-07" db="EMBL/GenBank/DDBJ databases">
        <title>Description of Kordia aestuariivivens sp. nov., isolated from a tidal flat.</title>
        <authorList>
            <person name="Park S."/>
            <person name="Yoon J.-H."/>
        </authorList>
    </citation>
    <scope>NUCLEOTIDE SEQUENCE [LARGE SCALE GENOMIC DNA]</scope>
    <source>
        <strain evidence="3 4">YSTF-M3</strain>
    </source>
</reference>
<evidence type="ECO:0000313" key="4">
    <source>
        <dbReference type="Proteomes" id="UP000619238"/>
    </source>
</evidence>
<dbReference type="CDD" id="cd00293">
    <property type="entry name" value="USP-like"/>
    <property type="match status" value="1"/>
</dbReference>
<gene>
    <name evidence="3" type="ORF">H2O64_20430</name>
</gene>
<dbReference type="Pfam" id="PF00582">
    <property type="entry name" value="Usp"/>
    <property type="match status" value="1"/>
</dbReference>
<dbReference type="EMBL" id="JACGWS010000016">
    <property type="protein sequence ID" value="MBC8757051.1"/>
    <property type="molecule type" value="Genomic_DNA"/>
</dbReference>
<sequence>MRKILVPTDFSANAMNALKFALELFKYDRSEFFIMHTYQDEIYADNALLKRENVAKAAEVIGAKAEQQLNEILEAVHEISPNPRHTYTIVSANNTLIDESDSIVDRENIDCIVMGTRGQTNDRKFTFGSNTLQVLKYVQSPVLAIPENYTYTPPRHILFPTNYMIPYKRRELKLVCEMASKYKATIDMLHVSKSGKLSIRQEDNQQFLRDELCKNTLNFKTTNNTSISNAIYTYIKENAIDMLVMVNTRRSFLEDILLQSTIKKLSLYIDIPFLALQNVRRD</sequence>